<reference evidence="3" key="1">
    <citation type="submission" date="2013-07" db="EMBL/GenBank/DDBJ databases">
        <title>The Genome Sequence of Cryptococcus bestiolae CBS10118.</title>
        <authorList>
            <consortium name="The Broad Institute Genome Sequencing Platform"/>
            <person name="Cuomo C."/>
            <person name="Litvintseva A."/>
            <person name="Chen Y."/>
            <person name="Heitman J."/>
            <person name="Sun S."/>
            <person name="Springer D."/>
            <person name="Dromer F."/>
            <person name="Young S.K."/>
            <person name="Zeng Q."/>
            <person name="Gargeya S."/>
            <person name="Fitzgerald M."/>
            <person name="Abouelleil A."/>
            <person name="Alvarado L."/>
            <person name="Berlin A.M."/>
            <person name="Chapman S.B."/>
            <person name="Dewar J."/>
            <person name="Goldberg J."/>
            <person name="Griggs A."/>
            <person name="Gujja S."/>
            <person name="Hansen M."/>
            <person name="Howarth C."/>
            <person name="Imamovic A."/>
            <person name="Larimer J."/>
            <person name="McCowan C."/>
            <person name="Murphy C."/>
            <person name="Pearson M."/>
            <person name="Priest M."/>
            <person name="Roberts A."/>
            <person name="Saif S."/>
            <person name="Shea T."/>
            <person name="Sykes S."/>
            <person name="Wortman J."/>
            <person name="Nusbaum C."/>
            <person name="Birren B."/>
        </authorList>
    </citation>
    <scope>NUCLEOTIDE SEQUENCE [LARGE SCALE GENOMIC DNA]</scope>
    <source>
        <strain evidence="3">CBS 10118</strain>
    </source>
</reference>
<feature type="compositionally biased region" description="Acidic residues" evidence="1">
    <location>
        <begin position="363"/>
        <end position="373"/>
    </location>
</feature>
<feature type="region of interest" description="Disordered" evidence="1">
    <location>
        <begin position="363"/>
        <end position="408"/>
    </location>
</feature>
<dbReference type="OrthoDB" id="2575495at2759"/>
<evidence type="ECO:0000313" key="4">
    <source>
        <dbReference type="EMBL" id="WVW86465.1"/>
    </source>
</evidence>
<dbReference type="VEuPathDB" id="FungiDB:I302_07113"/>
<dbReference type="EMBL" id="KI894024">
    <property type="protein sequence ID" value="OCF22772.1"/>
    <property type="molecule type" value="Genomic_DNA"/>
</dbReference>
<evidence type="ECO:0000259" key="2">
    <source>
        <dbReference type="PROSITE" id="PS50172"/>
    </source>
</evidence>
<evidence type="ECO:0000313" key="3">
    <source>
        <dbReference type="EMBL" id="OCF22772.1"/>
    </source>
</evidence>
<reference evidence="3" key="3">
    <citation type="submission" date="2014-01" db="EMBL/GenBank/DDBJ databases">
        <title>Evolution of pathogenesis and genome organization in the Tremellales.</title>
        <authorList>
            <person name="Cuomo C."/>
            <person name="Litvintseva A."/>
            <person name="Heitman J."/>
            <person name="Chen Y."/>
            <person name="Sun S."/>
            <person name="Springer D."/>
            <person name="Dromer F."/>
            <person name="Young S."/>
            <person name="Zeng Q."/>
            <person name="Chapman S."/>
            <person name="Gujja S."/>
            <person name="Saif S."/>
            <person name="Birren B."/>
        </authorList>
    </citation>
    <scope>NUCLEOTIDE SEQUENCE</scope>
    <source>
        <strain evidence="3">CBS 10118</strain>
    </source>
</reference>
<evidence type="ECO:0000313" key="5">
    <source>
        <dbReference type="Proteomes" id="UP000092730"/>
    </source>
</evidence>
<reference evidence="4" key="2">
    <citation type="submission" date="2013-07" db="EMBL/GenBank/DDBJ databases">
        <authorList>
            <consortium name="The Broad Institute Genome Sequencing Platform"/>
            <person name="Cuomo C."/>
            <person name="Litvintseva A."/>
            <person name="Chen Y."/>
            <person name="Heitman J."/>
            <person name="Sun S."/>
            <person name="Springer D."/>
            <person name="Dromer F."/>
            <person name="Young S.K."/>
            <person name="Zeng Q."/>
            <person name="Gargeya S."/>
            <person name="Fitzgerald M."/>
            <person name="Abouelleil A."/>
            <person name="Alvarado L."/>
            <person name="Berlin A.M."/>
            <person name="Chapman S.B."/>
            <person name="Dewar J."/>
            <person name="Goldberg J."/>
            <person name="Griggs A."/>
            <person name="Gujja S."/>
            <person name="Hansen M."/>
            <person name="Howarth C."/>
            <person name="Imamovic A."/>
            <person name="Larimer J."/>
            <person name="McCowan C."/>
            <person name="Murphy C."/>
            <person name="Pearson M."/>
            <person name="Priest M."/>
            <person name="Roberts A."/>
            <person name="Saif S."/>
            <person name="Shea T."/>
            <person name="Sykes S."/>
            <person name="Wortman J."/>
            <person name="Nusbaum C."/>
            <person name="Birren B."/>
        </authorList>
    </citation>
    <scope>NUCLEOTIDE SEQUENCE</scope>
    <source>
        <strain evidence="4">CBS 10118</strain>
    </source>
</reference>
<dbReference type="RefSeq" id="XP_019043842.1">
    <property type="nucleotide sequence ID" value="XM_019193719.1"/>
</dbReference>
<feature type="domain" description="BRCT" evidence="2">
    <location>
        <begin position="504"/>
        <end position="605"/>
    </location>
</feature>
<feature type="domain" description="BRCT" evidence="2">
    <location>
        <begin position="69"/>
        <end position="202"/>
    </location>
</feature>
<dbReference type="PROSITE" id="PS50172">
    <property type="entry name" value="BRCT"/>
    <property type="match status" value="2"/>
</dbReference>
<dbReference type="Gene3D" id="3.40.50.10190">
    <property type="entry name" value="BRCT domain"/>
    <property type="match status" value="1"/>
</dbReference>
<dbReference type="Proteomes" id="UP000092730">
    <property type="component" value="Chromosome 7"/>
</dbReference>
<accession>A0A1B9FVH7</accession>
<dbReference type="GeneID" id="30211512"/>
<feature type="compositionally biased region" description="Basic and acidic residues" evidence="1">
    <location>
        <begin position="258"/>
        <end position="281"/>
    </location>
</feature>
<name>A0A1B9FVH7_9TREE</name>
<dbReference type="SUPFAM" id="SSF52113">
    <property type="entry name" value="BRCT domain"/>
    <property type="match status" value="2"/>
</dbReference>
<feature type="compositionally biased region" description="Basic and acidic residues" evidence="1">
    <location>
        <begin position="298"/>
        <end position="321"/>
    </location>
</feature>
<proteinExistence type="predicted"/>
<dbReference type="InterPro" id="IPR036420">
    <property type="entry name" value="BRCT_dom_sf"/>
</dbReference>
<dbReference type="AlphaFoldDB" id="A0A1B9FVH7"/>
<dbReference type="STRING" id="1296100.A0A1B9FVH7"/>
<evidence type="ECO:0000256" key="1">
    <source>
        <dbReference type="SAM" id="MobiDB-lite"/>
    </source>
</evidence>
<gene>
    <name evidence="3" type="ORF">I302_07113</name>
    <name evidence="4" type="ORF">I302_108513</name>
</gene>
<protein>
    <recommendedName>
        <fullName evidence="2">BRCT domain-containing protein</fullName>
    </recommendedName>
</protein>
<dbReference type="InterPro" id="IPR001357">
    <property type="entry name" value="BRCT_dom"/>
</dbReference>
<feature type="compositionally biased region" description="Polar residues" evidence="1">
    <location>
        <begin position="1"/>
        <end position="21"/>
    </location>
</feature>
<dbReference type="KEGG" id="kbi:30211512"/>
<feature type="region of interest" description="Disordered" evidence="1">
    <location>
        <begin position="606"/>
        <end position="649"/>
    </location>
</feature>
<feature type="region of interest" description="Disordered" evidence="1">
    <location>
        <begin position="1"/>
        <end position="65"/>
    </location>
</feature>
<feature type="compositionally biased region" description="Basic and acidic residues" evidence="1">
    <location>
        <begin position="329"/>
        <end position="339"/>
    </location>
</feature>
<feature type="compositionally biased region" description="Basic and acidic residues" evidence="1">
    <location>
        <begin position="212"/>
        <end position="225"/>
    </location>
</feature>
<reference evidence="4" key="4">
    <citation type="submission" date="2024-02" db="EMBL/GenBank/DDBJ databases">
        <title>Comparative genomics of Cryptococcus and Kwoniella reveals pathogenesis evolution and contrasting modes of karyotype evolution via chromosome fusion or intercentromeric recombination.</title>
        <authorList>
            <person name="Coelho M.A."/>
            <person name="David-Palma M."/>
            <person name="Shea T."/>
            <person name="Bowers K."/>
            <person name="McGinley-Smith S."/>
            <person name="Mohammad A.W."/>
            <person name="Gnirke A."/>
            <person name="Yurkov A.M."/>
            <person name="Nowrousian M."/>
            <person name="Sun S."/>
            <person name="Cuomo C.A."/>
            <person name="Heitman J."/>
        </authorList>
    </citation>
    <scope>NUCLEOTIDE SEQUENCE</scope>
    <source>
        <strain evidence="4">CBS 10118</strain>
    </source>
</reference>
<dbReference type="EMBL" id="CP144547">
    <property type="protein sequence ID" value="WVW86465.1"/>
    <property type="molecule type" value="Genomic_DNA"/>
</dbReference>
<feature type="region of interest" description="Disordered" evidence="1">
    <location>
        <begin position="212"/>
        <end position="344"/>
    </location>
</feature>
<keyword evidence="5" id="KW-1185">Reference proteome</keyword>
<organism evidence="3">
    <name type="scientific">Kwoniella bestiolae CBS 10118</name>
    <dbReference type="NCBI Taxonomy" id="1296100"/>
    <lineage>
        <taxon>Eukaryota</taxon>
        <taxon>Fungi</taxon>
        <taxon>Dikarya</taxon>
        <taxon>Basidiomycota</taxon>
        <taxon>Agaricomycotina</taxon>
        <taxon>Tremellomycetes</taxon>
        <taxon>Tremellales</taxon>
        <taxon>Cryptococcaceae</taxon>
        <taxon>Kwoniella</taxon>
    </lineage>
</organism>
<feature type="compositionally biased region" description="Basic and acidic residues" evidence="1">
    <location>
        <begin position="398"/>
        <end position="408"/>
    </location>
</feature>
<sequence length="649" mass="72237">MRSPPRSGSGSWEDYYSNQRTYIPPSYHGGRRNQFPMPSPISTRGREYSPARRTPVPSYSRREDERHGSRWNLFEELTFYVQAREDESPREVGERVRLMERIKSHGGALSKKPNSTHVTTILISLPTSYPRNTVLLIDTFTSNRLPEVGRWTTRDVMQHLALLSFERASEGQRGVRKRVLRLEWVEECLRSGRVGDERDDFGGWEVKATHDPERVNDINTHRRSLDNAPVVPDSPRTPSLPPSPTARQSPPRVIQLPEDPRKLLRMNAEKPRPEEPAKTPEDLPAEVSSKYQNNGDGDGPRREDTWRPCETISARDQREYDIQVGRSESFQKRHDERNDNAGLNEGLQVGGISCGHCEDDVMGMEDAQPEGEGEGSNHMKAENSAPRDVVTEQSDGQVDDKGDGAETKDTAKGIVVDSDEEVKADIKPVIETKTACSSDGITHSSDNDDNRRQDIQATVRLAPMTDPTVSSTPSPARYTSTADRLHYISRGTSPIPPQPVVKESAQKVFARGVLPLTFCVLGSGREKRFAEILIRDNGGGVLAASTYATIFVLPLSPTDSLYDYPEQLDVVRGVDDQPGRVAVSVDWIEGCVSHNTIIPIEEYRMTPDREMITPPPSGNYASSESGSSGGGKRKGLEGEEQGSQKRSRT</sequence>